<organism evidence="2 3">
    <name type="scientific">Sodalis ligni</name>
    <dbReference type="NCBI Taxonomy" id="2697027"/>
    <lineage>
        <taxon>Bacteria</taxon>
        <taxon>Pseudomonadati</taxon>
        <taxon>Pseudomonadota</taxon>
        <taxon>Gammaproteobacteria</taxon>
        <taxon>Enterobacterales</taxon>
        <taxon>Bruguierivoracaceae</taxon>
        <taxon>Sodalis</taxon>
    </lineage>
</organism>
<accession>A0A4R1NRI6</accession>
<evidence type="ECO:0000313" key="3">
    <source>
        <dbReference type="Proteomes" id="UP000294555"/>
    </source>
</evidence>
<feature type="transmembrane region" description="Helical" evidence="1">
    <location>
        <begin position="334"/>
        <end position="353"/>
    </location>
</feature>
<proteinExistence type="predicted"/>
<reference evidence="2 3" key="1">
    <citation type="submission" date="2019-02" db="EMBL/GenBank/DDBJ databases">
        <title>Investigation of anaerobic lignin degradation for improved lignocellulosic biofuels.</title>
        <authorList>
            <person name="Deangelis K."/>
        </authorList>
    </citation>
    <scope>NUCLEOTIDE SEQUENCE [LARGE SCALE GENOMIC DNA]</scope>
    <source>
        <strain evidence="2 3">159R</strain>
    </source>
</reference>
<feature type="transmembrane region" description="Helical" evidence="1">
    <location>
        <begin position="265"/>
        <end position="282"/>
    </location>
</feature>
<feature type="transmembrane region" description="Helical" evidence="1">
    <location>
        <begin position="211"/>
        <end position="231"/>
    </location>
</feature>
<feature type="transmembrane region" description="Helical" evidence="1">
    <location>
        <begin position="169"/>
        <end position="199"/>
    </location>
</feature>
<name>A0A4R1NRI6_9GAMM</name>
<feature type="transmembrane region" description="Helical" evidence="1">
    <location>
        <begin position="124"/>
        <end position="157"/>
    </location>
</feature>
<keyword evidence="1" id="KW-1133">Transmembrane helix</keyword>
<gene>
    <name evidence="2" type="ORF">EZJ58_5730</name>
</gene>
<feature type="transmembrane region" description="Helical" evidence="1">
    <location>
        <begin position="309"/>
        <end position="327"/>
    </location>
</feature>
<feature type="transmembrane region" description="Helical" evidence="1">
    <location>
        <begin position="287"/>
        <end position="303"/>
    </location>
</feature>
<keyword evidence="1" id="KW-0472">Membrane</keyword>
<dbReference type="RefSeq" id="WP_132927592.1">
    <property type="nucleotide sequence ID" value="NZ_SJOI01000001.1"/>
</dbReference>
<keyword evidence="3" id="KW-1185">Reference proteome</keyword>
<feature type="transmembrane region" description="Helical" evidence="1">
    <location>
        <begin position="29"/>
        <end position="46"/>
    </location>
</feature>
<evidence type="ECO:0000313" key="2">
    <source>
        <dbReference type="EMBL" id="TCL07406.1"/>
    </source>
</evidence>
<dbReference type="OrthoDB" id="9126820at2"/>
<dbReference type="EMBL" id="SJOI01000001">
    <property type="protein sequence ID" value="TCL07406.1"/>
    <property type="molecule type" value="Genomic_DNA"/>
</dbReference>
<dbReference type="AlphaFoldDB" id="A0A4R1NRI6"/>
<sequence length="780" mass="89584">MMNKLKIFDIHNLILNIDNIFKNIEVNKMVFFLLFGIIFSYTSSYGHNLSGSNGNVEQWVNLTNQMFYGNNDFLFSYGPLYWLAGGMTTAYSKYSYWASILLLSINYSFFWMLVFNSTYKSRNLLFLAISYLVFFKTLNLNASLFLWPFILVAHWAYSENDSNVPDTKLIIFLGLISSALFYVRFFYGLLGLFTFGAYFFSRFIIDKKISLLAYFLSSLLFGYISIGLVIFHNDVSLYSYLKINSQLSFGNSVDMTLDLKNNSQTFLSVFVVFIILNIYLLFRKRSLLLTVNLLLLVLFKLGFSRTDHYLGYFVFPIAVISLIMIFEKNILGRILFLLMLGTLYYLANSANIYNMRLHVFNQPINWGTDYKTRMANIYQDYVLKKNVVDYIGDATIDVYPYNNEYAFANKLNYLHRPLFQNYMTLTPTLDSMNKKFFESPMRPRFILWTAAIGCQESTCNPFSDLDNKYVLNQDPLTTTSILSNYHIAMETVGKNNIPILLLEKNNKFTEASETILAEKIMNFNQWYEIPSSDSGVIKIRPNFQFTLAAHLKNSLFRGNVVNIFYKLYTGEIKSQRINVLNASNGIWVSPLLNQMSDSGFAGDKIESIMFTTSDSGYFKPSFKASFINFKIPDSYSQKNHLDEVIPVATLVAKAKSFENVTCQGSIDSAVMYPPDLDNHSVDKYMNLTGWLARSTLEGTLFESIFVTITDDKGHKTYFPTYEHKRADVADYFKQKQLAAAGFGSTITLAVIKGEYRIGLAGYINNKVYNCTNLFTPLVIK</sequence>
<dbReference type="Proteomes" id="UP000294555">
    <property type="component" value="Unassembled WGS sequence"/>
</dbReference>
<comment type="caution">
    <text evidence="2">The sequence shown here is derived from an EMBL/GenBank/DDBJ whole genome shotgun (WGS) entry which is preliminary data.</text>
</comment>
<feature type="transmembrane region" description="Helical" evidence="1">
    <location>
        <begin position="94"/>
        <end position="115"/>
    </location>
</feature>
<keyword evidence="1" id="KW-0812">Transmembrane</keyword>
<evidence type="ECO:0000256" key="1">
    <source>
        <dbReference type="SAM" id="Phobius"/>
    </source>
</evidence>
<protein>
    <submittedName>
        <fullName evidence="2">Uncharacterized protein</fullName>
    </submittedName>
</protein>